<dbReference type="Gene3D" id="3.40.630.30">
    <property type="match status" value="1"/>
</dbReference>
<keyword evidence="4" id="KW-1185">Reference proteome</keyword>
<dbReference type="EMBL" id="FODD01000014">
    <property type="protein sequence ID" value="SEN96949.1"/>
    <property type="molecule type" value="Genomic_DNA"/>
</dbReference>
<accession>A0A1H8KVR4</accession>
<dbReference type="AlphaFoldDB" id="A0A1H8KVR4"/>
<dbReference type="Proteomes" id="UP000181951">
    <property type="component" value="Unassembled WGS sequence"/>
</dbReference>
<dbReference type="RefSeq" id="WP_075016985.1">
    <property type="nucleotide sequence ID" value="NZ_FODD01000014.1"/>
</dbReference>
<proteinExistence type="predicted"/>
<dbReference type="InterPro" id="IPR000182">
    <property type="entry name" value="GNAT_dom"/>
</dbReference>
<dbReference type="STRING" id="310780.SAMN05216267_101469"/>
<evidence type="ECO:0000313" key="3">
    <source>
        <dbReference type="EMBL" id="SEN96949.1"/>
    </source>
</evidence>
<gene>
    <name evidence="3" type="ORF">SAMN05216267_101469</name>
</gene>
<evidence type="ECO:0000256" key="1">
    <source>
        <dbReference type="SAM" id="MobiDB-lite"/>
    </source>
</evidence>
<protein>
    <recommendedName>
        <fullName evidence="2">N-acetyltransferase domain-containing protein</fullName>
    </recommendedName>
</protein>
<dbReference type="GO" id="GO:0016747">
    <property type="term" value="F:acyltransferase activity, transferring groups other than amino-acyl groups"/>
    <property type="evidence" value="ECO:0007669"/>
    <property type="project" value="InterPro"/>
</dbReference>
<reference evidence="3 4" key="1">
    <citation type="submission" date="2016-10" db="EMBL/GenBank/DDBJ databases">
        <authorList>
            <person name="de Groot N.N."/>
        </authorList>
    </citation>
    <scope>NUCLEOTIDE SEQUENCE [LARGE SCALE GENOMIC DNA]</scope>
    <source>
        <strain evidence="3 4">CGMCC 4.2026</strain>
    </source>
</reference>
<feature type="region of interest" description="Disordered" evidence="1">
    <location>
        <begin position="233"/>
        <end position="273"/>
    </location>
</feature>
<dbReference type="SUPFAM" id="SSF55729">
    <property type="entry name" value="Acyl-CoA N-acyltransferases (Nat)"/>
    <property type="match status" value="1"/>
</dbReference>
<dbReference type="Pfam" id="PF00583">
    <property type="entry name" value="Acetyltransf_1"/>
    <property type="match status" value="1"/>
</dbReference>
<name>A0A1H8KVR4_9ACTN</name>
<feature type="domain" description="N-acetyltransferase" evidence="2">
    <location>
        <begin position="40"/>
        <end position="236"/>
    </location>
</feature>
<evidence type="ECO:0000259" key="2">
    <source>
        <dbReference type="PROSITE" id="PS51186"/>
    </source>
</evidence>
<organism evidence="3 4">
    <name type="scientific">Actinacidiphila rubida</name>
    <dbReference type="NCBI Taxonomy" id="310780"/>
    <lineage>
        <taxon>Bacteria</taxon>
        <taxon>Bacillati</taxon>
        <taxon>Actinomycetota</taxon>
        <taxon>Actinomycetes</taxon>
        <taxon>Kitasatosporales</taxon>
        <taxon>Streptomycetaceae</taxon>
        <taxon>Actinacidiphila</taxon>
    </lineage>
</organism>
<feature type="compositionally biased region" description="Gly residues" evidence="1">
    <location>
        <begin position="253"/>
        <end position="273"/>
    </location>
</feature>
<dbReference type="PROSITE" id="PS51186">
    <property type="entry name" value="GNAT"/>
    <property type="match status" value="1"/>
</dbReference>
<evidence type="ECO:0000313" key="4">
    <source>
        <dbReference type="Proteomes" id="UP000181951"/>
    </source>
</evidence>
<dbReference type="InterPro" id="IPR016181">
    <property type="entry name" value="Acyl_CoA_acyltransferase"/>
</dbReference>
<sequence>MTGEGISAADAADAAGPVDAVDAAGPVGGAGAVDAPDAGVTVVPANEAAWEDLELVLGGARCHGGQCYCQRFKIPNPEWRVTDDAERAHRLREQSECGHPGARTTSGLLAFIGGEAVAWCAVEPRTAYPKLRGTRIPWAGRDEDPADPGVWAVTCFAVRAPARRTGITHVLARAAADLARSRGARAVEGYPTVTHPGQDVPWGELHVGTVSAFAAAGFTEVSRPTKRRAVMRLDFGDGGGGAGGARDATHGAGETGDGGDGGDGGPEAGPAAG</sequence>